<comment type="caution">
    <text evidence="8">The sequence shown here is derived from an EMBL/GenBank/DDBJ whole genome shotgun (WGS) entry which is preliminary data.</text>
</comment>
<comment type="subcellular location">
    <subcellularLocation>
        <location evidence="1">Cytoplasm</location>
    </subcellularLocation>
</comment>
<evidence type="ECO:0000313" key="9">
    <source>
        <dbReference type="Proteomes" id="UP000031563"/>
    </source>
</evidence>
<name>A0A0F5HV01_BACTR</name>
<gene>
    <name evidence="8" type="ORF">QY95_01149</name>
</gene>
<accession>A0A0F5I6N8</accession>
<dbReference type="NCBIfam" id="NF033795">
    <property type="entry name" value="chaper_CopZ_Bs"/>
    <property type="match status" value="1"/>
</dbReference>
<reference evidence="8" key="1">
    <citation type="submission" date="2015-02" db="EMBL/GenBank/DDBJ databases">
        <title>Genome Assembly of Bacillaceae bacterium MTCC 8252.</title>
        <authorList>
            <person name="Verma A."/>
            <person name="Khatri I."/>
            <person name="Mual P."/>
            <person name="Subramanian S."/>
            <person name="Krishnamurthi S."/>
        </authorList>
    </citation>
    <scope>NUCLEOTIDE SEQUENCE [LARGE SCALE GENOMIC DNA]</scope>
    <source>
        <strain evidence="8">MTCC 8252</strain>
    </source>
</reference>
<evidence type="ECO:0000256" key="6">
    <source>
        <dbReference type="ARBA" id="ARBA00023186"/>
    </source>
</evidence>
<evidence type="ECO:0000256" key="5">
    <source>
        <dbReference type="ARBA" id="ARBA00023008"/>
    </source>
</evidence>
<dbReference type="Proteomes" id="UP000031563">
    <property type="component" value="Unassembled WGS sequence"/>
</dbReference>
<dbReference type="InterPro" id="IPR006121">
    <property type="entry name" value="HMA_dom"/>
</dbReference>
<keyword evidence="4" id="KW-0479">Metal-binding</keyword>
<dbReference type="GO" id="GO:0006825">
    <property type="term" value="P:copper ion transport"/>
    <property type="evidence" value="ECO:0007669"/>
    <property type="project" value="InterPro"/>
</dbReference>
<evidence type="ECO:0000256" key="3">
    <source>
        <dbReference type="ARBA" id="ARBA00022490"/>
    </source>
</evidence>
<dbReference type="GO" id="GO:0005737">
    <property type="term" value="C:cytoplasm"/>
    <property type="evidence" value="ECO:0007669"/>
    <property type="project" value="UniProtKB-SubCell"/>
</dbReference>
<evidence type="ECO:0000256" key="4">
    <source>
        <dbReference type="ARBA" id="ARBA00022723"/>
    </source>
</evidence>
<dbReference type="Pfam" id="PF00403">
    <property type="entry name" value="HMA"/>
    <property type="match status" value="1"/>
</dbReference>
<keyword evidence="6" id="KW-0143">Chaperone</keyword>
<dbReference type="InterPro" id="IPR049740">
    <property type="entry name" value="CopZ"/>
</dbReference>
<protein>
    <recommendedName>
        <fullName evidence="2">Copper chaperone CopZ</fullName>
    </recommendedName>
</protein>
<proteinExistence type="predicted"/>
<keyword evidence="5" id="KW-0186">Copper</keyword>
<evidence type="ECO:0000259" key="7">
    <source>
        <dbReference type="PROSITE" id="PS50846"/>
    </source>
</evidence>
<dbReference type="FunFam" id="3.30.70.100:FF:000001">
    <property type="entry name" value="ATPase copper transporting beta"/>
    <property type="match status" value="1"/>
</dbReference>
<dbReference type="PROSITE" id="PS01047">
    <property type="entry name" value="HMA_1"/>
    <property type="match status" value="1"/>
</dbReference>
<feature type="domain" description="HMA" evidence="7">
    <location>
        <begin position="3"/>
        <end position="69"/>
    </location>
</feature>
<evidence type="ECO:0000256" key="2">
    <source>
        <dbReference type="ARBA" id="ARBA00015313"/>
    </source>
</evidence>
<dbReference type="InterPro" id="IPR006122">
    <property type="entry name" value="HMA_Cu_ion-bd"/>
</dbReference>
<dbReference type="Gene3D" id="3.30.70.100">
    <property type="match status" value="1"/>
</dbReference>
<keyword evidence="9" id="KW-1185">Reference proteome</keyword>
<dbReference type="SUPFAM" id="SSF55008">
    <property type="entry name" value="HMA, heavy metal-associated domain"/>
    <property type="match status" value="1"/>
</dbReference>
<dbReference type="PRINTS" id="PR00944">
    <property type="entry name" value="CUEXPORT"/>
</dbReference>
<dbReference type="PANTHER" id="PTHR46594:SF4">
    <property type="entry name" value="P-TYPE CATION-TRANSPORTING ATPASE"/>
    <property type="match status" value="1"/>
</dbReference>
<dbReference type="EMBL" id="JWIR02000026">
    <property type="protein sequence ID" value="KKB40837.1"/>
    <property type="molecule type" value="Genomic_DNA"/>
</dbReference>
<dbReference type="InterPro" id="IPR017969">
    <property type="entry name" value="Heavy-metal-associated_CS"/>
</dbReference>
<dbReference type="InterPro" id="IPR000428">
    <property type="entry name" value="Cu-bd"/>
</dbReference>
<dbReference type="GO" id="GO:0005507">
    <property type="term" value="F:copper ion binding"/>
    <property type="evidence" value="ECO:0007669"/>
    <property type="project" value="InterPro"/>
</dbReference>
<accession>A0A0F5HV01</accession>
<sequence length="69" mass="7538">MMEKVTLNVEGMSCQHCVNAIESNVGSLSGVESVTVDLNKGEVEVFYNDEEVSPQAIADEIEEQGYDVK</sequence>
<dbReference type="PANTHER" id="PTHR46594">
    <property type="entry name" value="P-TYPE CATION-TRANSPORTING ATPASE"/>
    <property type="match status" value="1"/>
</dbReference>
<dbReference type="PROSITE" id="PS50846">
    <property type="entry name" value="HMA_2"/>
    <property type="match status" value="1"/>
</dbReference>
<organism evidence="8 9">
    <name type="scientific">Bacillus thermotolerans</name>
    <name type="common">Quasibacillus thermotolerans</name>
    <dbReference type="NCBI Taxonomy" id="1221996"/>
    <lineage>
        <taxon>Bacteria</taxon>
        <taxon>Bacillati</taxon>
        <taxon>Bacillota</taxon>
        <taxon>Bacilli</taxon>
        <taxon>Bacillales</taxon>
        <taxon>Bacillaceae</taxon>
        <taxon>Bacillus</taxon>
    </lineage>
</organism>
<dbReference type="InterPro" id="IPR036163">
    <property type="entry name" value="HMA_dom_sf"/>
</dbReference>
<evidence type="ECO:0000256" key="1">
    <source>
        <dbReference type="ARBA" id="ARBA00004496"/>
    </source>
</evidence>
<evidence type="ECO:0000313" key="8">
    <source>
        <dbReference type="EMBL" id="KKB40837.1"/>
    </source>
</evidence>
<keyword evidence="3" id="KW-0963">Cytoplasm</keyword>
<dbReference type="STRING" id="1221996.QY95_01149"/>
<dbReference type="NCBIfam" id="TIGR00003">
    <property type="entry name" value="copper ion binding protein"/>
    <property type="match status" value="1"/>
</dbReference>
<dbReference type="AlphaFoldDB" id="A0A0F5HV01"/>
<dbReference type="CDD" id="cd00371">
    <property type="entry name" value="HMA"/>
    <property type="match status" value="1"/>
</dbReference>